<dbReference type="InterPro" id="IPR026581">
    <property type="entry name" value="TCP10L/CENPJ"/>
</dbReference>
<feature type="region of interest" description="Disordered" evidence="2">
    <location>
        <begin position="208"/>
        <end position="234"/>
    </location>
</feature>
<dbReference type="Pfam" id="PF07202">
    <property type="entry name" value="Tcp10_C"/>
    <property type="match status" value="1"/>
</dbReference>
<reference evidence="4" key="1">
    <citation type="submission" date="2014-05" db="EMBL/GenBank/DDBJ databases">
        <title>The transcriptome of the halophilic microalga Tetraselmis sp. GSL018 isolated from the Great Salt Lake, Utah.</title>
        <authorList>
            <person name="Jinkerson R.E."/>
            <person name="D'Adamo S."/>
            <person name="Posewitz M.C."/>
        </authorList>
    </citation>
    <scope>NUCLEOTIDE SEQUENCE</scope>
    <source>
        <strain evidence="4">GSL018</strain>
    </source>
</reference>
<evidence type="ECO:0000313" key="4">
    <source>
        <dbReference type="EMBL" id="JAC59364.1"/>
    </source>
</evidence>
<feature type="compositionally biased region" description="Basic and acidic residues" evidence="2">
    <location>
        <begin position="625"/>
        <end position="634"/>
    </location>
</feature>
<proteinExistence type="inferred from homology"/>
<dbReference type="Gene3D" id="2.60.450.20">
    <property type="match status" value="1"/>
</dbReference>
<evidence type="ECO:0000259" key="3">
    <source>
        <dbReference type="Pfam" id="PF07202"/>
    </source>
</evidence>
<feature type="compositionally biased region" description="Basic and acidic residues" evidence="2">
    <location>
        <begin position="582"/>
        <end position="591"/>
    </location>
</feature>
<feature type="domain" description="Centromere protein J C-terminal" evidence="3">
    <location>
        <begin position="1002"/>
        <end position="1032"/>
    </location>
</feature>
<feature type="region of interest" description="Disordered" evidence="2">
    <location>
        <begin position="817"/>
        <end position="884"/>
    </location>
</feature>
<feature type="region of interest" description="Disordered" evidence="2">
    <location>
        <begin position="939"/>
        <end position="982"/>
    </location>
</feature>
<feature type="region of interest" description="Disordered" evidence="2">
    <location>
        <begin position="1"/>
        <end position="149"/>
    </location>
</feature>
<dbReference type="InterPro" id="IPR047002">
    <property type="entry name" value="Tcp10_C_sf"/>
</dbReference>
<protein>
    <submittedName>
        <fullName evidence="4">Centromere protein J</fullName>
    </submittedName>
</protein>
<dbReference type="InterPro" id="IPR009852">
    <property type="entry name" value="CENPJ_C_dom"/>
</dbReference>
<sequence>MDSEEPPSKTPKPKKPFLRKGEGVDRRINAWKLRGKVKPKPSSARSGVPPPPRILGADKHNVVPTAAPAEIFPKGGVNQGSPFSVQGKKPAQHANLSNLRRQTPRKLQQKKLPGGSPAMSPPPQRTGNEPEPSPCRSGQEEELSCDSTLVDLQAAARQEGGGGWQQVVLRNNGVGLEGIYREDGGGHRWNERLDQMAEAIKSYGFDDDYQEPAAASPVPAARGLRSREVAGVKETEEALELEEFEALERRVRRELGEMSVDYGRPAQGSEDGCDRNEGRRASPAPGNGGRAAGCRQEDAGAAPWHPAIHPGHPGWVRPSESVPGSPWDSPSHEHPSESGNGGRRVASWAGAPHYSFDDMETWDDNDGADAAVWRGTVEKPQGGDQEPPVPGQSQANVGHPVRQPDALQSAAQPSALMRSLFHKSRAKEEQAEREARARAEKRESERIAALEAEIGKFQAERAEINRAKNDLQVAAARLESERASFDRQKAAELASIQEEREEMSRMLKREKNVLEKQRKALLKMPTKKERSEIESLEALLEKEKKEGRAREARHKLTVERLRTQMVELQQRNAELRDEVRWHEQQRLKEQTAKPVGRSLTPEARVLKNSAERVSKENEDPNACLEEPRAPHGNERIGTVNVASRREDRLPPAPETGVDRLPQSPGSCTETDSEPERSVAAPADSSADPATGSAPWQGWSGYWEDAYQQYELREPQRWQAPTEARNSSAGDGHHLWRHGHLQDREPLSIANGNAPHWGPEQLGTSRGHAEGSGRPSAEPLRDGAPRSVWDLYRSAASQGPAACSPGQSLDLHAFQPLDLQGAPPRREPGVAQPPAACPSDPGQCGPGRGEGRQGASRPLDGQSQDGAWPEAQMASSEVRGGRRVGGSAAFEPNVVALPVEANGGFPPGAGGGQPWAGNRVGASEGSRFSLNVRHVEAWPAAPGPPPGVGGAPGGSGCDWQRSAEPNREGCGVPNPLGPKPDRGAAVERHAAVSGLRHPSDPVIQQTQHADGKLEQVYGSGKRTVLFANGTYKEQLPDGTAVICFTNQDIKRTFPTGKVEYYYAEVDTWQTTLPTGINVFYFPEGQREAHEPNGVKQIMFPDGNLRRVLPNGCEEALHRSMLLPDLLAPAPLMPTQG</sequence>
<dbReference type="PANTHER" id="PTHR10331">
    <property type="entry name" value="T COMPLEX PROTEIN 10"/>
    <property type="match status" value="1"/>
</dbReference>
<evidence type="ECO:0000256" key="1">
    <source>
        <dbReference type="ARBA" id="ARBA00005627"/>
    </source>
</evidence>
<feature type="compositionally biased region" description="Acidic residues" evidence="2">
    <location>
        <begin position="357"/>
        <end position="367"/>
    </location>
</feature>
<dbReference type="AlphaFoldDB" id="A0A061QLR7"/>
<feature type="region of interest" description="Disordered" evidence="2">
    <location>
        <begin position="745"/>
        <end position="783"/>
    </location>
</feature>
<comment type="similarity">
    <text evidence="1">Belongs to the TCP10 family.</text>
</comment>
<organism evidence="4">
    <name type="scientific">Tetraselmis sp. GSL018</name>
    <dbReference type="NCBI Taxonomy" id="582737"/>
    <lineage>
        <taxon>Eukaryota</taxon>
        <taxon>Viridiplantae</taxon>
        <taxon>Chlorophyta</taxon>
        <taxon>core chlorophytes</taxon>
        <taxon>Chlorodendrophyceae</taxon>
        <taxon>Chlorodendrales</taxon>
        <taxon>Chlorodendraceae</taxon>
        <taxon>Tetraselmis</taxon>
    </lineage>
</organism>
<dbReference type="EMBL" id="GBEZ01028018">
    <property type="protein sequence ID" value="JAC59364.1"/>
    <property type="molecule type" value="Transcribed_RNA"/>
</dbReference>
<feature type="compositionally biased region" description="Basic and acidic residues" evidence="2">
    <location>
        <begin position="426"/>
        <end position="446"/>
    </location>
</feature>
<feature type="region of interest" description="Disordered" evidence="2">
    <location>
        <begin position="257"/>
        <end position="446"/>
    </location>
</feature>
<name>A0A061QLR7_9CHLO</name>
<accession>A0A061QLR7</accession>
<dbReference type="PANTHER" id="PTHR10331:SF6">
    <property type="entry name" value="SPINDLE ASSEMBLY ABNORMAL 4"/>
    <property type="match status" value="1"/>
</dbReference>
<feature type="compositionally biased region" description="Basic and acidic residues" evidence="2">
    <location>
        <begin position="19"/>
        <end position="28"/>
    </location>
</feature>
<feature type="region of interest" description="Disordered" evidence="2">
    <location>
        <begin position="582"/>
        <end position="697"/>
    </location>
</feature>
<feature type="compositionally biased region" description="Basic and acidic residues" evidence="2">
    <location>
        <begin position="609"/>
        <end position="618"/>
    </location>
</feature>
<feature type="compositionally biased region" description="Low complexity" evidence="2">
    <location>
        <begin position="679"/>
        <end position="689"/>
    </location>
</feature>
<feature type="compositionally biased region" description="Basic and acidic residues" evidence="2">
    <location>
        <begin position="225"/>
        <end position="234"/>
    </location>
</feature>
<evidence type="ECO:0000256" key="2">
    <source>
        <dbReference type="SAM" id="MobiDB-lite"/>
    </source>
</evidence>
<feature type="region of interest" description="Disordered" evidence="2">
    <location>
        <begin position="716"/>
        <end position="735"/>
    </location>
</feature>
<gene>
    <name evidence="4" type="primary">CENPJ</name>
    <name evidence="4" type="ORF">TSPGSL018_31566</name>
</gene>